<dbReference type="CDD" id="cd06170">
    <property type="entry name" value="LuxR_C_like"/>
    <property type="match status" value="1"/>
</dbReference>
<dbReference type="PANTHER" id="PTHR44688">
    <property type="entry name" value="DNA-BINDING TRANSCRIPTIONAL ACTIVATOR DEVR_DOSR"/>
    <property type="match status" value="1"/>
</dbReference>
<keyword evidence="1" id="KW-0805">Transcription regulation</keyword>
<dbReference type="SUPFAM" id="SSF46894">
    <property type="entry name" value="C-terminal effector domain of the bipartite response regulators"/>
    <property type="match status" value="1"/>
</dbReference>
<evidence type="ECO:0000256" key="3">
    <source>
        <dbReference type="ARBA" id="ARBA00023163"/>
    </source>
</evidence>
<dbReference type="InterPro" id="IPR036388">
    <property type="entry name" value="WH-like_DNA-bd_sf"/>
</dbReference>
<proteinExistence type="predicted"/>
<dbReference type="SUPFAM" id="SSF52540">
    <property type="entry name" value="P-loop containing nucleoside triphosphate hydrolases"/>
    <property type="match status" value="1"/>
</dbReference>
<dbReference type="CDD" id="cd00009">
    <property type="entry name" value="AAA"/>
    <property type="match status" value="1"/>
</dbReference>
<evidence type="ECO:0000256" key="1">
    <source>
        <dbReference type="ARBA" id="ARBA00023015"/>
    </source>
</evidence>
<dbReference type="InterPro" id="IPR000792">
    <property type="entry name" value="Tscrpt_reg_LuxR_C"/>
</dbReference>
<dbReference type="PANTHER" id="PTHR44688:SF16">
    <property type="entry name" value="DNA-BINDING TRANSCRIPTIONAL ACTIVATOR DEVR_DOSR"/>
    <property type="match status" value="1"/>
</dbReference>
<dbReference type="PRINTS" id="PR00038">
    <property type="entry name" value="HTHLUXR"/>
</dbReference>
<evidence type="ECO:0000313" key="5">
    <source>
        <dbReference type="EMBL" id="GIH72115.1"/>
    </source>
</evidence>
<feature type="domain" description="HTH luxR-type" evidence="4">
    <location>
        <begin position="735"/>
        <end position="800"/>
    </location>
</feature>
<dbReference type="PROSITE" id="PS50043">
    <property type="entry name" value="HTH_LUXR_2"/>
    <property type="match status" value="1"/>
</dbReference>
<protein>
    <recommendedName>
        <fullName evidence="4">HTH luxR-type domain-containing protein</fullName>
    </recommendedName>
</protein>
<evidence type="ECO:0000256" key="2">
    <source>
        <dbReference type="ARBA" id="ARBA00023125"/>
    </source>
</evidence>
<evidence type="ECO:0000259" key="4">
    <source>
        <dbReference type="PROSITE" id="PS50043"/>
    </source>
</evidence>
<gene>
    <name evidence="5" type="ORF">Mth01_43680</name>
</gene>
<name>A0A8J3RC63_9ACTN</name>
<organism evidence="5 6">
    <name type="scientific">Sphaerimonospora thailandensis</name>
    <dbReference type="NCBI Taxonomy" id="795644"/>
    <lineage>
        <taxon>Bacteria</taxon>
        <taxon>Bacillati</taxon>
        <taxon>Actinomycetota</taxon>
        <taxon>Actinomycetes</taxon>
        <taxon>Streptosporangiales</taxon>
        <taxon>Streptosporangiaceae</taxon>
        <taxon>Sphaerimonospora</taxon>
    </lineage>
</organism>
<dbReference type="InterPro" id="IPR016032">
    <property type="entry name" value="Sig_transdc_resp-reg_C-effctor"/>
</dbReference>
<dbReference type="GO" id="GO:0006355">
    <property type="term" value="P:regulation of DNA-templated transcription"/>
    <property type="evidence" value="ECO:0007669"/>
    <property type="project" value="InterPro"/>
</dbReference>
<keyword evidence="3" id="KW-0804">Transcription</keyword>
<dbReference type="EMBL" id="BOOG01000045">
    <property type="protein sequence ID" value="GIH72115.1"/>
    <property type="molecule type" value="Genomic_DNA"/>
</dbReference>
<accession>A0A8J3RC63</accession>
<dbReference type="SMART" id="SM00421">
    <property type="entry name" value="HTH_LUXR"/>
    <property type="match status" value="1"/>
</dbReference>
<keyword evidence="2" id="KW-0238">DNA-binding</keyword>
<dbReference type="Pfam" id="PF00196">
    <property type="entry name" value="GerE"/>
    <property type="match status" value="1"/>
</dbReference>
<dbReference type="Gene3D" id="3.40.50.300">
    <property type="entry name" value="P-loop containing nucleotide triphosphate hydrolases"/>
    <property type="match status" value="1"/>
</dbReference>
<dbReference type="InterPro" id="IPR027417">
    <property type="entry name" value="P-loop_NTPase"/>
</dbReference>
<comment type="caution">
    <text evidence="5">The sequence shown here is derived from an EMBL/GenBank/DDBJ whole genome shotgun (WGS) entry which is preliminary data.</text>
</comment>
<dbReference type="GO" id="GO:0003677">
    <property type="term" value="F:DNA binding"/>
    <property type="evidence" value="ECO:0007669"/>
    <property type="project" value="UniProtKB-KW"/>
</dbReference>
<keyword evidence="6" id="KW-1185">Reference proteome</keyword>
<reference evidence="5" key="1">
    <citation type="submission" date="2021-01" db="EMBL/GenBank/DDBJ databases">
        <title>Whole genome shotgun sequence of Sphaerimonospora thailandensis NBRC 107569.</title>
        <authorList>
            <person name="Komaki H."/>
            <person name="Tamura T."/>
        </authorList>
    </citation>
    <scope>NUCLEOTIDE SEQUENCE</scope>
    <source>
        <strain evidence="5">NBRC 107569</strain>
    </source>
</reference>
<evidence type="ECO:0000313" key="6">
    <source>
        <dbReference type="Proteomes" id="UP000610966"/>
    </source>
</evidence>
<dbReference type="AlphaFoldDB" id="A0A8J3RC63"/>
<dbReference type="Gene3D" id="1.10.10.10">
    <property type="entry name" value="Winged helix-like DNA-binding domain superfamily/Winged helix DNA-binding domain"/>
    <property type="match status" value="1"/>
</dbReference>
<sequence>MGALPPCVGASCDPILASVNLRTTTGAGEQAKGTRARFVGGRTGEKPWPDYPGPDAESLDLPQVSGALETVRTWLFSADTRALALTGCPGIGKTKLLASLREHLSLFDDIAVFAASAGDQEPSGDLFEHLDRAIGAIGPRSHLVVLVDDIGFLDPGRRRALLELPHRHPQVRIVLTTHRKDELDGVLTLPIRPLSGPVDQITSDADPAHSSEVVRFFLRRLRRRDPTFTLAPEDIGSVTRICAASFGIPSDVDMLADLVARHGLTAVHESVSEDTPRNRLAELLGDTDSAHLSLTGDEMVVLASILALPGGAGISVLRHSLPRCDIDSLTRSLVERGLVFGAEPGQGESRGRYHLRVTGFAVASWCAGQPEVSLAAIRQSQADYLSAYIRRMAAGCFAESQRTVFAEFQYEQRNMRCAITELVGNGRYAQAVALMCDALPLLARTCGVTELLPHLLPIIREYVPATAQERYSLAELAVRVFAAAGEQEAAEVCFEDLSRLAVPDRTEIALLGNLVCDGRGSEELAEALAECVSADRKRGDLTRLSESVSEYIACLTRMRLFERADAECRTALFEAMRNGDEYAAGSLLLWRAVAACATGLGDTRPYLERALTKLLPLGPAATMSAVATVIEDHHPRDPHQDGIDLAMVSGSISRTCAHRTDGASAWWSVVAEADRRLSIRIGAISLQRWSAAGASVDLVDLLCEILQRRWNGNPTGAAMSRRPGMAPLGTADPHLLKERSELTSRESEVASLVAMGLTNKQIARRLRISEWTVINHLRQVMRKLDCNSRVQVARWVHDLESAATPAEATRP</sequence>
<dbReference type="Proteomes" id="UP000610966">
    <property type="component" value="Unassembled WGS sequence"/>
</dbReference>